<evidence type="ECO:0000256" key="7">
    <source>
        <dbReference type="ARBA" id="ARBA00022989"/>
    </source>
</evidence>
<comment type="similarity">
    <text evidence="3 9">Belongs to the riboflavin transporter family.</text>
</comment>
<gene>
    <name evidence="10" type="ORF">FSP39_011730</name>
</gene>
<dbReference type="AlphaFoldDB" id="A0AA88YNT5"/>
<comment type="caution">
    <text evidence="10">The sequence shown here is derived from an EMBL/GenBank/DDBJ whole genome shotgun (WGS) entry which is preliminary data.</text>
</comment>
<evidence type="ECO:0000256" key="5">
    <source>
        <dbReference type="ARBA" id="ARBA00022475"/>
    </source>
</evidence>
<accession>A0AA88YNT5</accession>
<evidence type="ECO:0000256" key="8">
    <source>
        <dbReference type="ARBA" id="ARBA00023136"/>
    </source>
</evidence>
<dbReference type="InterPro" id="IPR009357">
    <property type="entry name" value="Riboflavin_transptr"/>
</dbReference>
<evidence type="ECO:0000256" key="2">
    <source>
        <dbReference type="ARBA" id="ARBA00004651"/>
    </source>
</evidence>
<keyword evidence="5 9" id="KW-1003">Cell membrane</keyword>
<evidence type="ECO:0000256" key="9">
    <source>
        <dbReference type="RuleBase" id="RU368035"/>
    </source>
</evidence>
<feature type="transmembrane region" description="Helical" evidence="9">
    <location>
        <begin position="34"/>
        <end position="56"/>
    </location>
</feature>
<keyword evidence="7 9" id="KW-1133">Transmembrane helix</keyword>
<reference evidence="10" key="1">
    <citation type="submission" date="2019-08" db="EMBL/GenBank/DDBJ databases">
        <title>The improved chromosome-level genome for the pearl oyster Pinctada fucata martensii using PacBio sequencing and Hi-C.</title>
        <authorList>
            <person name="Zheng Z."/>
        </authorList>
    </citation>
    <scope>NUCLEOTIDE SEQUENCE</scope>
    <source>
        <strain evidence="10">ZZ-2019</strain>
        <tissue evidence="10">Adductor muscle</tissue>
    </source>
</reference>
<sequence length="99" mass="10587">MWTVWIGLSAYSLYLAATSPYPVRVGTLTGSSLMITTSVVATFIMSYIKVCIAILFREQGKSALVWLGGITQLGAFLGSVLGYILVNVGNVFEAGQETC</sequence>
<evidence type="ECO:0000256" key="4">
    <source>
        <dbReference type="ARBA" id="ARBA00022448"/>
    </source>
</evidence>
<keyword evidence="11" id="KW-1185">Reference proteome</keyword>
<keyword evidence="4 9" id="KW-0813">Transport</keyword>
<keyword evidence="8 9" id="KW-0472">Membrane</keyword>
<evidence type="ECO:0000313" key="10">
    <source>
        <dbReference type="EMBL" id="KAK3102489.1"/>
    </source>
</evidence>
<evidence type="ECO:0000256" key="3">
    <source>
        <dbReference type="ARBA" id="ARBA00006366"/>
    </source>
</evidence>
<dbReference type="EMBL" id="VSWD01000005">
    <property type="protein sequence ID" value="KAK3102489.1"/>
    <property type="molecule type" value="Genomic_DNA"/>
</dbReference>
<dbReference type="GO" id="GO:0005886">
    <property type="term" value="C:plasma membrane"/>
    <property type="evidence" value="ECO:0007669"/>
    <property type="project" value="UniProtKB-SubCell"/>
</dbReference>
<dbReference type="GO" id="GO:0032217">
    <property type="term" value="F:riboflavin transmembrane transporter activity"/>
    <property type="evidence" value="ECO:0007669"/>
    <property type="project" value="UniProtKB-UniRule"/>
</dbReference>
<protein>
    <recommendedName>
        <fullName evidence="9">Riboflavin transporter</fullName>
    </recommendedName>
</protein>
<comment type="catalytic activity">
    <reaction evidence="1 9">
        <text>riboflavin(in) = riboflavin(out)</text>
        <dbReference type="Rhea" id="RHEA:35015"/>
        <dbReference type="ChEBI" id="CHEBI:57986"/>
    </reaction>
</comment>
<evidence type="ECO:0000256" key="1">
    <source>
        <dbReference type="ARBA" id="ARBA00000215"/>
    </source>
</evidence>
<comment type="caution">
    <text evidence="9">Lacks conserved residue(s) required for the propagation of feature annotation.</text>
</comment>
<comment type="subcellular location">
    <subcellularLocation>
        <location evidence="2 9">Cell membrane</location>
        <topology evidence="2 9">Multi-pass membrane protein</topology>
    </subcellularLocation>
</comment>
<comment type="function">
    <text evidence="9">Plasma membrane transporter mediating the uptake by cells of the water soluble vitamin B2/riboflavin that plays a key role in biochemical oxidation-reduction reactions of the carbohydrate, lipid, and amino acid metabolism.</text>
</comment>
<dbReference type="Proteomes" id="UP001186944">
    <property type="component" value="Unassembled WGS sequence"/>
</dbReference>
<proteinExistence type="inferred from homology"/>
<dbReference type="PANTHER" id="PTHR12929">
    <property type="entry name" value="SOLUTE CARRIER FAMILY 52"/>
    <property type="match status" value="1"/>
</dbReference>
<name>A0AA88YNT5_PINIB</name>
<feature type="transmembrane region" description="Helical" evidence="9">
    <location>
        <begin position="63"/>
        <end position="86"/>
    </location>
</feature>
<evidence type="ECO:0000256" key="6">
    <source>
        <dbReference type="ARBA" id="ARBA00022692"/>
    </source>
</evidence>
<organism evidence="10 11">
    <name type="scientific">Pinctada imbricata</name>
    <name type="common">Atlantic pearl-oyster</name>
    <name type="synonym">Pinctada martensii</name>
    <dbReference type="NCBI Taxonomy" id="66713"/>
    <lineage>
        <taxon>Eukaryota</taxon>
        <taxon>Metazoa</taxon>
        <taxon>Spiralia</taxon>
        <taxon>Lophotrochozoa</taxon>
        <taxon>Mollusca</taxon>
        <taxon>Bivalvia</taxon>
        <taxon>Autobranchia</taxon>
        <taxon>Pteriomorphia</taxon>
        <taxon>Pterioida</taxon>
        <taxon>Pterioidea</taxon>
        <taxon>Pteriidae</taxon>
        <taxon>Pinctada</taxon>
    </lineage>
</organism>
<keyword evidence="6 9" id="KW-0812">Transmembrane</keyword>
<dbReference type="PANTHER" id="PTHR12929:SF10">
    <property type="entry name" value="RIBOFLAVIN TRANSPORTER"/>
    <property type="match status" value="1"/>
</dbReference>
<evidence type="ECO:0000313" key="11">
    <source>
        <dbReference type="Proteomes" id="UP001186944"/>
    </source>
</evidence>
<dbReference type="Pfam" id="PF06237">
    <property type="entry name" value="SLC52_ribofla_tr"/>
    <property type="match status" value="1"/>
</dbReference>